<feature type="transmembrane region" description="Helical" evidence="6">
    <location>
        <begin position="41"/>
        <end position="62"/>
    </location>
</feature>
<name>A0A2N6VK41_9MICO</name>
<dbReference type="Gene3D" id="1.20.1250.20">
    <property type="entry name" value="MFS general substrate transporter like domains"/>
    <property type="match status" value="1"/>
</dbReference>
<keyword evidence="3 6" id="KW-0812">Transmembrane</keyword>
<comment type="caution">
    <text evidence="8">The sequence shown here is derived from an EMBL/GenBank/DDBJ whole genome shotgun (WGS) entry which is preliminary data.</text>
</comment>
<evidence type="ECO:0000256" key="2">
    <source>
        <dbReference type="ARBA" id="ARBA00022475"/>
    </source>
</evidence>
<organism evidence="8 9">
    <name type="scientific">Brevibacterium paucivorans</name>
    <dbReference type="NCBI Taxonomy" id="170994"/>
    <lineage>
        <taxon>Bacteria</taxon>
        <taxon>Bacillati</taxon>
        <taxon>Actinomycetota</taxon>
        <taxon>Actinomycetes</taxon>
        <taxon>Micrococcales</taxon>
        <taxon>Brevibacteriaceae</taxon>
        <taxon>Brevibacterium</taxon>
    </lineage>
</organism>
<evidence type="ECO:0000256" key="6">
    <source>
        <dbReference type="SAM" id="Phobius"/>
    </source>
</evidence>
<reference evidence="8 9" key="1">
    <citation type="submission" date="2017-09" db="EMBL/GenBank/DDBJ databases">
        <title>Bacterial strain isolated from the female urinary microbiota.</title>
        <authorList>
            <person name="Thomas-White K."/>
            <person name="Kumar N."/>
            <person name="Forster S."/>
            <person name="Putonti C."/>
            <person name="Lawley T."/>
            <person name="Wolfe A.J."/>
        </authorList>
    </citation>
    <scope>NUCLEOTIDE SEQUENCE [LARGE SCALE GENOMIC DNA]</scope>
    <source>
        <strain evidence="8 9">UMB1301</strain>
    </source>
</reference>
<feature type="transmembrane region" description="Helical" evidence="6">
    <location>
        <begin position="15"/>
        <end position="34"/>
    </location>
</feature>
<dbReference type="PANTHER" id="PTHR43124:SF8">
    <property type="entry name" value="INNER MEMBRANE TRANSPORT PROTEIN YDHP"/>
    <property type="match status" value="1"/>
</dbReference>
<keyword evidence="2" id="KW-1003">Cell membrane</keyword>
<evidence type="ECO:0000256" key="1">
    <source>
        <dbReference type="ARBA" id="ARBA00004651"/>
    </source>
</evidence>
<proteinExistence type="predicted"/>
<dbReference type="EMBL" id="PNHK01000090">
    <property type="protein sequence ID" value="PMD04408.1"/>
    <property type="molecule type" value="Genomic_DNA"/>
</dbReference>
<dbReference type="PROSITE" id="PS50850">
    <property type="entry name" value="MFS"/>
    <property type="match status" value="1"/>
</dbReference>
<dbReference type="PANTHER" id="PTHR43124">
    <property type="entry name" value="PURINE EFFLUX PUMP PBUE"/>
    <property type="match status" value="1"/>
</dbReference>
<dbReference type="Proteomes" id="UP000235598">
    <property type="component" value="Unassembled WGS sequence"/>
</dbReference>
<dbReference type="SUPFAM" id="SSF103473">
    <property type="entry name" value="MFS general substrate transporter"/>
    <property type="match status" value="1"/>
</dbReference>
<dbReference type="InterPro" id="IPR050189">
    <property type="entry name" value="MFS_Efflux_Transporters"/>
</dbReference>
<gene>
    <name evidence="8" type="ORF">CJ199_12230</name>
</gene>
<dbReference type="InterPro" id="IPR036259">
    <property type="entry name" value="MFS_trans_sf"/>
</dbReference>
<dbReference type="AlphaFoldDB" id="A0A2N6VK41"/>
<keyword evidence="5 6" id="KW-0472">Membrane</keyword>
<keyword evidence="4 6" id="KW-1133">Transmembrane helix</keyword>
<feature type="non-terminal residue" evidence="8">
    <location>
        <position position="63"/>
    </location>
</feature>
<comment type="subcellular location">
    <subcellularLocation>
        <location evidence="1">Cell membrane</location>
        <topology evidence="1">Multi-pass membrane protein</topology>
    </subcellularLocation>
</comment>
<protein>
    <submittedName>
        <fullName evidence="8">MFS transporter</fullName>
    </submittedName>
</protein>
<dbReference type="GO" id="GO:0022857">
    <property type="term" value="F:transmembrane transporter activity"/>
    <property type="evidence" value="ECO:0007669"/>
    <property type="project" value="InterPro"/>
</dbReference>
<dbReference type="GO" id="GO:0005886">
    <property type="term" value="C:plasma membrane"/>
    <property type="evidence" value="ECO:0007669"/>
    <property type="project" value="UniProtKB-SubCell"/>
</dbReference>
<sequence>AEAFSTSITHAGSAVTLYALGVVIGAPIITALGAKLNRKMLLVVLAGIFTLGNVAVAAAPSLP</sequence>
<feature type="non-terminal residue" evidence="8">
    <location>
        <position position="1"/>
    </location>
</feature>
<evidence type="ECO:0000259" key="7">
    <source>
        <dbReference type="PROSITE" id="PS50850"/>
    </source>
</evidence>
<feature type="domain" description="Major facilitator superfamily (MFS) profile" evidence="7">
    <location>
        <begin position="1"/>
        <end position="63"/>
    </location>
</feature>
<dbReference type="OrthoDB" id="9814237at2"/>
<evidence type="ECO:0000256" key="5">
    <source>
        <dbReference type="ARBA" id="ARBA00023136"/>
    </source>
</evidence>
<accession>A0A2N6VK41</accession>
<evidence type="ECO:0000313" key="9">
    <source>
        <dbReference type="Proteomes" id="UP000235598"/>
    </source>
</evidence>
<evidence type="ECO:0000256" key="3">
    <source>
        <dbReference type="ARBA" id="ARBA00022692"/>
    </source>
</evidence>
<dbReference type="InterPro" id="IPR020846">
    <property type="entry name" value="MFS_dom"/>
</dbReference>
<evidence type="ECO:0000313" key="8">
    <source>
        <dbReference type="EMBL" id="PMD04408.1"/>
    </source>
</evidence>
<evidence type="ECO:0000256" key="4">
    <source>
        <dbReference type="ARBA" id="ARBA00022989"/>
    </source>
</evidence>